<dbReference type="OrthoDB" id="9970095at2759"/>
<dbReference type="InterPro" id="IPR023389">
    <property type="entry name" value="DOPA-like_sf"/>
</dbReference>
<name>A0A443SCL5_9ACAR</name>
<reference evidence="1 2" key="1">
    <citation type="journal article" date="2018" name="Gigascience">
        <title>Genomes of trombidid mites reveal novel predicted allergens and laterally-transferred genes associated with secondary metabolism.</title>
        <authorList>
            <person name="Dong X."/>
            <person name="Chaisiri K."/>
            <person name="Xia D."/>
            <person name="Armstrong S.D."/>
            <person name="Fang Y."/>
            <person name="Donnelly M.J."/>
            <person name="Kadowaki T."/>
            <person name="McGarry J.W."/>
            <person name="Darby A.C."/>
            <person name="Makepeace B.L."/>
        </authorList>
    </citation>
    <scope>NUCLEOTIDE SEQUENCE [LARGE SCALE GENOMIC DNA]</scope>
    <source>
        <strain evidence="1">UoL-UT</strain>
    </source>
</reference>
<proteinExistence type="predicted"/>
<dbReference type="EMBL" id="NCKV01003877">
    <property type="protein sequence ID" value="RWS25283.1"/>
    <property type="molecule type" value="Genomic_DNA"/>
</dbReference>
<evidence type="ECO:0000313" key="1">
    <source>
        <dbReference type="EMBL" id="RWS25283.1"/>
    </source>
</evidence>
<protein>
    <submittedName>
        <fullName evidence="1">Uncharacterized protein</fullName>
    </submittedName>
</protein>
<evidence type="ECO:0000313" key="2">
    <source>
        <dbReference type="Proteomes" id="UP000288716"/>
    </source>
</evidence>
<gene>
    <name evidence="1" type="ORF">B4U80_13818</name>
</gene>
<dbReference type="Gene3D" id="3.30.70.1240">
    <property type="entry name" value="DOPA-like domains"/>
    <property type="match status" value="1"/>
</dbReference>
<accession>A0A443SCL5</accession>
<dbReference type="InterPro" id="IPR014980">
    <property type="entry name" value="DOPA_dioxygen"/>
</dbReference>
<dbReference type="AlphaFoldDB" id="A0A443SCL5"/>
<comment type="caution">
    <text evidence="1">The sequence shown here is derived from an EMBL/GenBank/DDBJ whole genome shotgun (WGS) entry which is preliminary data.</text>
</comment>
<dbReference type="PANTHER" id="PTHR36423:SF2">
    <property type="entry name" value="AFR070WP"/>
    <property type="match status" value="1"/>
</dbReference>
<dbReference type="PANTHER" id="PTHR36423">
    <property type="entry name" value="AFR070WP"/>
    <property type="match status" value="1"/>
</dbReference>
<sequence length="109" mass="11948">MALRQKLYSLTKSGQLKHCSVTCSITCEVNNGPIAEYPIANFGMCCNMSSAAEALAFLSKNRGDLSVFVHPTTLHPFLDHSKRGIWLGPSMPFDFSSTPIVRDPARVCN</sequence>
<dbReference type="Proteomes" id="UP000288716">
    <property type="component" value="Unassembled WGS sequence"/>
</dbReference>
<keyword evidence="2" id="KW-1185">Reference proteome</keyword>
<organism evidence="1 2">
    <name type="scientific">Leptotrombidium deliense</name>
    <dbReference type="NCBI Taxonomy" id="299467"/>
    <lineage>
        <taxon>Eukaryota</taxon>
        <taxon>Metazoa</taxon>
        <taxon>Ecdysozoa</taxon>
        <taxon>Arthropoda</taxon>
        <taxon>Chelicerata</taxon>
        <taxon>Arachnida</taxon>
        <taxon>Acari</taxon>
        <taxon>Acariformes</taxon>
        <taxon>Trombidiformes</taxon>
        <taxon>Prostigmata</taxon>
        <taxon>Anystina</taxon>
        <taxon>Parasitengona</taxon>
        <taxon>Trombiculoidea</taxon>
        <taxon>Trombiculidae</taxon>
        <taxon>Leptotrombidium</taxon>
    </lineage>
</organism>
<dbReference type="SUPFAM" id="SSF143410">
    <property type="entry name" value="DOPA-like"/>
    <property type="match status" value="1"/>
</dbReference>
<dbReference type="Pfam" id="PF08883">
    <property type="entry name" value="DOPA_dioxygen"/>
    <property type="match status" value="1"/>
</dbReference>
<dbReference type="VEuPathDB" id="VectorBase:LDEU006757"/>